<dbReference type="STRING" id="1122133.SAMN02745157_2308"/>
<reference evidence="1 2" key="1">
    <citation type="submission" date="2016-11" db="EMBL/GenBank/DDBJ databases">
        <authorList>
            <person name="Jaros S."/>
            <person name="Januszkiewicz K."/>
            <person name="Wedrychowicz H."/>
        </authorList>
    </citation>
    <scope>NUCLEOTIDE SEQUENCE [LARGE SCALE GENOMIC DNA]</scope>
    <source>
        <strain evidence="1 2">DSM 19436</strain>
    </source>
</reference>
<dbReference type="EMBL" id="FQUP01000002">
    <property type="protein sequence ID" value="SHF52656.1"/>
    <property type="molecule type" value="Genomic_DNA"/>
</dbReference>
<accession>A0A1M5CDB2</accession>
<dbReference type="InterPro" id="IPR007362">
    <property type="entry name" value="DUF429"/>
</dbReference>
<sequence>MTAWVAGVDGCKAGWIAVLVADAGATEIVVTPRFADILAHRYAPSIIAVDMPIGLPDRVGPGGRGPERLVRAKLGNRQSSVFAIPPRSAVMAESYAEATSASLEASTPPRKVSRQAFGLFPKIREIDALMTPALEDRLYESHPELAFWALNGQRPMALPKKARGVPHPAGLNERRALLIHSGYDAALLSTAPRGAGPDDVLDAAVLALIARRIAGGKAESFPSMPERDAKGLRMAIWA</sequence>
<gene>
    <name evidence="1" type="ORF">SAMN02745157_2308</name>
</gene>
<dbReference type="Pfam" id="PF04250">
    <property type="entry name" value="DUF429"/>
    <property type="match status" value="1"/>
</dbReference>
<dbReference type="OrthoDB" id="9811476at2"/>
<dbReference type="RefSeq" id="WP_073053018.1">
    <property type="nucleotide sequence ID" value="NZ_FQUP01000002.1"/>
</dbReference>
<evidence type="ECO:0000313" key="2">
    <source>
        <dbReference type="Proteomes" id="UP000184485"/>
    </source>
</evidence>
<keyword evidence="2" id="KW-1185">Reference proteome</keyword>
<evidence type="ECO:0000313" key="1">
    <source>
        <dbReference type="EMBL" id="SHF52656.1"/>
    </source>
</evidence>
<dbReference type="AlphaFoldDB" id="A0A1M5CDB2"/>
<proteinExistence type="predicted"/>
<dbReference type="Proteomes" id="UP000184485">
    <property type="component" value="Unassembled WGS sequence"/>
</dbReference>
<organism evidence="1 2">
    <name type="scientific">Kaistia soli DSM 19436</name>
    <dbReference type="NCBI Taxonomy" id="1122133"/>
    <lineage>
        <taxon>Bacteria</taxon>
        <taxon>Pseudomonadati</taxon>
        <taxon>Pseudomonadota</taxon>
        <taxon>Alphaproteobacteria</taxon>
        <taxon>Hyphomicrobiales</taxon>
        <taxon>Kaistiaceae</taxon>
        <taxon>Kaistia</taxon>
    </lineage>
</organism>
<name>A0A1M5CDB2_9HYPH</name>
<protein>
    <submittedName>
        <fullName evidence="1">Predicted nuclease (RNAse H fold)</fullName>
    </submittedName>
</protein>